<keyword evidence="11" id="KW-1185">Reference proteome</keyword>
<evidence type="ECO:0000313" key="11">
    <source>
        <dbReference type="Proteomes" id="UP000518288"/>
    </source>
</evidence>
<dbReference type="Pfam" id="PF07963">
    <property type="entry name" value="N_methyl"/>
    <property type="match status" value="1"/>
</dbReference>
<feature type="compositionally biased region" description="Pro residues" evidence="8">
    <location>
        <begin position="177"/>
        <end position="188"/>
    </location>
</feature>
<feature type="region of interest" description="Disordered" evidence="8">
    <location>
        <begin position="166"/>
        <end position="192"/>
    </location>
</feature>
<dbReference type="PANTHER" id="PTHR39583:SF2">
    <property type="entry name" value="TYPE II SECRETION SYSTEM PROTEIN J"/>
    <property type="match status" value="1"/>
</dbReference>
<protein>
    <submittedName>
        <fullName evidence="10">General secretion pathway protein J</fullName>
    </submittedName>
</protein>
<dbReference type="PANTHER" id="PTHR39583">
    <property type="entry name" value="TYPE II SECRETION SYSTEM PROTEIN J-RELATED"/>
    <property type="match status" value="1"/>
</dbReference>
<evidence type="ECO:0000256" key="2">
    <source>
        <dbReference type="ARBA" id="ARBA00022475"/>
    </source>
</evidence>
<dbReference type="RefSeq" id="WP_179632641.1">
    <property type="nucleotide sequence ID" value="NZ_CAXYYM010000096.1"/>
</dbReference>
<keyword evidence="5 9" id="KW-0812">Transmembrane</keyword>
<dbReference type="SUPFAM" id="SSF54523">
    <property type="entry name" value="Pili subunits"/>
    <property type="match status" value="1"/>
</dbReference>
<accession>A0A7Y9QY40</accession>
<evidence type="ECO:0000313" key="10">
    <source>
        <dbReference type="EMBL" id="NYG31670.1"/>
    </source>
</evidence>
<keyword evidence="2" id="KW-1003">Cell membrane</keyword>
<reference evidence="10 11" key="1">
    <citation type="submission" date="2020-07" db="EMBL/GenBank/DDBJ databases">
        <title>Genomic Encyclopedia of Archaeal and Bacterial Type Strains, Phase II (KMG-II): from individual species to whole genera.</title>
        <authorList>
            <person name="Goeker M."/>
        </authorList>
    </citation>
    <scope>NUCLEOTIDE SEQUENCE [LARGE SCALE GENOMIC DNA]</scope>
    <source>
        <strain evidence="10 11">DSM 21226</strain>
    </source>
</reference>
<evidence type="ECO:0000256" key="3">
    <source>
        <dbReference type="ARBA" id="ARBA00022481"/>
    </source>
</evidence>
<feature type="transmembrane region" description="Helical" evidence="9">
    <location>
        <begin position="12"/>
        <end position="35"/>
    </location>
</feature>
<evidence type="ECO:0000256" key="8">
    <source>
        <dbReference type="SAM" id="MobiDB-lite"/>
    </source>
</evidence>
<dbReference type="PROSITE" id="PS00409">
    <property type="entry name" value="PROKAR_NTER_METHYL"/>
    <property type="match status" value="1"/>
</dbReference>
<dbReference type="AlphaFoldDB" id="A0A7Y9QY40"/>
<comment type="caution">
    <text evidence="10">The sequence shown here is derived from an EMBL/GenBank/DDBJ whole genome shotgun (WGS) entry which is preliminary data.</text>
</comment>
<keyword evidence="4" id="KW-0997">Cell inner membrane</keyword>
<evidence type="ECO:0000256" key="9">
    <source>
        <dbReference type="SAM" id="Phobius"/>
    </source>
</evidence>
<dbReference type="InterPro" id="IPR051621">
    <property type="entry name" value="T2SS_protein_J"/>
</dbReference>
<dbReference type="InterPro" id="IPR012902">
    <property type="entry name" value="N_methyl_site"/>
</dbReference>
<dbReference type="GO" id="GO:0015628">
    <property type="term" value="P:protein secretion by the type II secretion system"/>
    <property type="evidence" value="ECO:0007669"/>
    <property type="project" value="TreeGrafter"/>
</dbReference>
<dbReference type="Proteomes" id="UP000518288">
    <property type="component" value="Unassembled WGS sequence"/>
</dbReference>
<organism evidence="10 11">
    <name type="scientific">Sphaerotilus montanus</name>
    <dbReference type="NCBI Taxonomy" id="522889"/>
    <lineage>
        <taxon>Bacteria</taxon>
        <taxon>Pseudomonadati</taxon>
        <taxon>Pseudomonadota</taxon>
        <taxon>Betaproteobacteria</taxon>
        <taxon>Burkholderiales</taxon>
        <taxon>Sphaerotilaceae</taxon>
        <taxon>Sphaerotilus</taxon>
    </lineage>
</organism>
<sequence>MRPTRSLRPSRSAGFTLIEVLVALFILALMSAMAWQGVDAIARSRESTQARMDRLLRLQTVLAQWEADVHEVIDTQVVPGLNFDGATLRLTRRQPEGVQVVAWTLRGGQLYRWSAPTSNALDTLQDGWMRSYQLLGNEPGTLQMLDHIAQWQLFVFLTSSNGWSNAQSSGDVVQTAPPAPVDPPPPVPDAGASGAGTVIGNGVVSAAPPVAVNHDALPDGLRMVVQFAPGGAADGTLTREVRLIHP</sequence>
<keyword evidence="3" id="KW-0488">Methylation</keyword>
<evidence type="ECO:0000256" key="6">
    <source>
        <dbReference type="ARBA" id="ARBA00022989"/>
    </source>
</evidence>
<evidence type="ECO:0000256" key="1">
    <source>
        <dbReference type="ARBA" id="ARBA00004377"/>
    </source>
</evidence>
<gene>
    <name evidence="10" type="ORF">BDD16_000656</name>
</gene>
<dbReference type="EMBL" id="JACCFH010000001">
    <property type="protein sequence ID" value="NYG31670.1"/>
    <property type="molecule type" value="Genomic_DNA"/>
</dbReference>
<dbReference type="InterPro" id="IPR045584">
    <property type="entry name" value="Pilin-like"/>
</dbReference>
<keyword evidence="7 9" id="KW-0472">Membrane</keyword>
<keyword evidence="6 9" id="KW-1133">Transmembrane helix</keyword>
<evidence type="ECO:0000256" key="7">
    <source>
        <dbReference type="ARBA" id="ARBA00023136"/>
    </source>
</evidence>
<evidence type="ECO:0000256" key="5">
    <source>
        <dbReference type="ARBA" id="ARBA00022692"/>
    </source>
</evidence>
<comment type="subcellular location">
    <subcellularLocation>
        <location evidence="1">Cell inner membrane</location>
        <topology evidence="1">Single-pass membrane protein</topology>
    </subcellularLocation>
</comment>
<proteinExistence type="predicted"/>
<dbReference type="GO" id="GO:0005886">
    <property type="term" value="C:plasma membrane"/>
    <property type="evidence" value="ECO:0007669"/>
    <property type="project" value="UniProtKB-SubCell"/>
</dbReference>
<dbReference type="NCBIfam" id="TIGR02532">
    <property type="entry name" value="IV_pilin_GFxxxE"/>
    <property type="match status" value="1"/>
</dbReference>
<name>A0A7Y9QY40_9BURK</name>
<evidence type="ECO:0000256" key="4">
    <source>
        <dbReference type="ARBA" id="ARBA00022519"/>
    </source>
</evidence>